<evidence type="ECO:0000313" key="1">
    <source>
        <dbReference type="EMBL" id="KXA89515.1"/>
    </source>
</evidence>
<protein>
    <submittedName>
        <fullName evidence="1">Uncharacterized protein</fullName>
    </submittedName>
</protein>
<accession>A0A133U5R2</accession>
<evidence type="ECO:0000313" key="2">
    <source>
        <dbReference type="Proteomes" id="UP000070184"/>
    </source>
</evidence>
<organism evidence="1 2">
    <name type="scientific">candidate division MSBL1 archaeon SCGC-AAA259B11</name>
    <dbReference type="NCBI Taxonomy" id="1698260"/>
    <lineage>
        <taxon>Archaea</taxon>
        <taxon>Methanobacteriati</taxon>
        <taxon>Methanobacteriota</taxon>
        <taxon>candidate division MSBL1</taxon>
    </lineage>
</organism>
<sequence>MELGLGETVLADKIEEGNEKFYLGLFGEFRASYDTDSSGKPNGFRERWKRDKLFEKYGGWKTDLDFWDDGALEDMSVASVERLEEMPEEWFPVLGREAERRLLKKRNLDTLPREKFTYRSIDDVVEDLESKEAPSPGDYEGAFELLEESQYLSPAVARVFSYTSDPNGVFEEYGSGD</sequence>
<proteinExistence type="predicted"/>
<comment type="caution">
    <text evidence="1">The sequence shown here is derived from an EMBL/GenBank/DDBJ whole genome shotgun (WGS) entry which is preliminary data.</text>
</comment>
<dbReference type="EMBL" id="LHXK01000033">
    <property type="protein sequence ID" value="KXA89515.1"/>
    <property type="molecule type" value="Genomic_DNA"/>
</dbReference>
<keyword evidence="2" id="KW-1185">Reference proteome</keyword>
<name>A0A133U5R2_9EURY</name>
<dbReference type="Proteomes" id="UP000070184">
    <property type="component" value="Unassembled WGS sequence"/>
</dbReference>
<dbReference type="AlphaFoldDB" id="A0A133U5R2"/>
<reference evidence="1 2" key="1">
    <citation type="journal article" date="2016" name="Sci. Rep.">
        <title>Metabolic traits of an uncultured archaeal lineage -MSBL1- from brine pools of the Red Sea.</title>
        <authorList>
            <person name="Mwirichia R."/>
            <person name="Alam I."/>
            <person name="Rashid M."/>
            <person name="Vinu M."/>
            <person name="Ba-Alawi W."/>
            <person name="Anthony Kamau A."/>
            <person name="Kamanda Ngugi D."/>
            <person name="Goker M."/>
            <person name="Klenk H.P."/>
            <person name="Bajic V."/>
            <person name="Stingl U."/>
        </authorList>
    </citation>
    <scope>NUCLEOTIDE SEQUENCE [LARGE SCALE GENOMIC DNA]</scope>
    <source>
        <strain evidence="1">SCGC-AAA259B11</strain>
    </source>
</reference>
<gene>
    <name evidence="1" type="ORF">AKJ61_02700</name>
</gene>